<dbReference type="Gene3D" id="3.90.180.10">
    <property type="entry name" value="Medium-chain alcohol dehydrogenases, catalytic domain"/>
    <property type="match status" value="1"/>
</dbReference>
<comment type="caution">
    <text evidence="3">The sequence shown here is derived from an EMBL/GenBank/DDBJ whole genome shotgun (WGS) entry which is preliminary data.</text>
</comment>
<dbReference type="PANTHER" id="PTHR43775">
    <property type="entry name" value="FATTY ACID SYNTHASE"/>
    <property type="match status" value="1"/>
</dbReference>
<organism evidence="3 4">
    <name type="scientific">Diploptera punctata</name>
    <name type="common">Pacific beetle cockroach</name>
    <dbReference type="NCBI Taxonomy" id="6984"/>
    <lineage>
        <taxon>Eukaryota</taxon>
        <taxon>Metazoa</taxon>
        <taxon>Ecdysozoa</taxon>
        <taxon>Arthropoda</taxon>
        <taxon>Hexapoda</taxon>
        <taxon>Insecta</taxon>
        <taxon>Pterygota</taxon>
        <taxon>Neoptera</taxon>
        <taxon>Polyneoptera</taxon>
        <taxon>Dictyoptera</taxon>
        <taxon>Blattodea</taxon>
        <taxon>Blaberoidea</taxon>
        <taxon>Blaberidae</taxon>
        <taxon>Diplopterinae</taxon>
        <taxon>Diploptera</taxon>
    </lineage>
</organism>
<feature type="domain" description="Enoyl reductase (ER)" evidence="2">
    <location>
        <begin position="122"/>
        <end position="419"/>
    </location>
</feature>
<dbReference type="GO" id="GO:0006633">
    <property type="term" value="P:fatty acid biosynthetic process"/>
    <property type="evidence" value="ECO:0007669"/>
    <property type="project" value="TreeGrafter"/>
</dbReference>
<dbReference type="Proteomes" id="UP001233999">
    <property type="component" value="Unassembled WGS sequence"/>
</dbReference>
<keyword evidence="4" id="KW-1185">Reference proteome</keyword>
<reference evidence="3" key="1">
    <citation type="journal article" date="2023" name="IScience">
        <title>Live-bearing cockroach genome reveals convergent evolutionary mechanisms linked to viviparity in insects and beyond.</title>
        <authorList>
            <person name="Fouks B."/>
            <person name="Harrison M.C."/>
            <person name="Mikhailova A.A."/>
            <person name="Marchal E."/>
            <person name="English S."/>
            <person name="Carruthers M."/>
            <person name="Jennings E.C."/>
            <person name="Chiamaka E.L."/>
            <person name="Frigard R.A."/>
            <person name="Pippel M."/>
            <person name="Attardo G.M."/>
            <person name="Benoit J.B."/>
            <person name="Bornberg-Bauer E."/>
            <person name="Tobe S.S."/>
        </authorList>
    </citation>
    <scope>NUCLEOTIDE SEQUENCE</scope>
    <source>
        <strain evidence="3">Stay&amp;Tobe</strain>
    </source>
</reference>
<dbReference type="Pfam" id="PF21149">
    <property type="entry name" value="FAS_pseudo-KR"/>
    <property type="match status" value="1"/>
</dbReference>
<dbReference type="CDD" id="cd05195">
    <property type="entry name" value="enoyl_red"/>
    <property type="match status" value="1"/>
</dbReference>
<dbReference type="Pfam" id="PF00107">
    <property type="entry name" value="ADH_zinc_N"/>
    <property type="match status" value="1"/>
</dbReference>
<dbReference type="Gene3D" id="3.40.50.720">
    <property type="entry name" value="NAD(P)-binding Rossmann-like Domain"/>
    <property type="match status" value="1"/>
</dbReference>
<dbReference type="Pfam" id="PF00975">
    <property type="entry name" value="Thioesterase"/>
    <property type="match status" value="1"/>
</dbReference>
<dbReference type="GO" id="GO:0016297">
    <property type="term" value="F:fatty acyl-[ACP] hydrolase activity"/>
    <property type="evidence" value="ECO:0007669"/>
    <property type="project" value="UniProtKB-EC"/>
</dbReference>
<dbReference type="SUPFAM" id="SSF51735">
    <property type="entry name" value="NAD(P)-binding Rossmann-fold domains"/>
    <property type="match status" value="1"/>
</dbReference>
<dbReference type="EC" id="3.1.2.14" evidence="1"/>
<evidence type="ECO:0000256" key="1">
    <source>
        <dbReference type="ARBA" id="ARBA00012480"/>
    </source>
</evidence>
<dbReference type="InterPro" id="IPR050091">
    <property type="entry name" value="PKS_NRPS_Biosynth_Enz"/>
</dbReference>
<dbReference type="InterPro" id="IPR036291">
    <property type="entry name" value="NAD(P)-bd_dom_sf"/>
</dbReference>
<dbReference type="Gene3D" id="3.40.50.1820">
    <property type="entry name" value="alpha/beta hydrolase"/>
    <property type="match status" value="1"/>
</dbReference>
<feature type="non-terminal residue" evidence="3">
    <location>
        <position position="885"/>
    </location>
</feature>
<feature type="non-terminal residue" evidence="3">
    <location>
        <position position="1"/>
    </location>
</feature>
<dbReference type="SMART" id="SM00829">
    <property type="entry name" value="PKS_ER"/>
    <property type="match status" value="1"/>
</dbReference>
<dbReference type="AlphaFoldDB" id="A0AAD7ZP66"/>
<gene>
    <name evidence="3" type="ORF">L9F63_021354</name>
</gene>
<dbReference type="GO" id="GO:0004312">
    <property type="term" value="F:fatty acid synthase activity"/>
    <property type="evidence" value="ECO:0007669"/>
    <property type="project" value="TreeGrafter"/>
</dbReference>
<dbReference type="InterPro" id="IPR020843">
    <property type="entry name" value="ER"/>
</dbReference>
<protein>
    <recommendedName>
        <fullName evidence="1">oleoyl-[acyl-carrier-protein] hydrolase</fullName>
        <ecNumber evidence="1">3.1.2.14</ecNumber>
    </recommendedName>
</protein>
<evidence type="ECO:0000259" key="2">
    <source>
        <dbReference type="SMART" id="SM00829"/>
    </source>
</evidence>
<accession>A0AAD7ZP66</accession>
<dbReference type="EMBL" id="JASPKZ010007432">
    <property type="protein sequence ID" value="KAJ9584285.1"/>
    <property type="molecule type" value="Genomic_DNA"/>
</dbReference>
<dbReference type="InterPro" id="IPR029058">
    <property type="entry name" value="AB_hydrolase_fold"/>
</dbReference>
<evidence type="ECO:0000313" key="4">
    <source>
        <dbReference type="Proteomes" id="UP001233999"/>
    </source>
</evidence>
<dbReference type="InterPro" id="IPR013149">
    <property type="entry name" value="ADH-like_C"/>
</dbReference>
<reference evidence="3" key="2">
    <citation type="submission" date="2023-05" db="EMBL/GenBank/DDBJ databases">
        <authorList>
            <person name="Fouks B."/>
        </authorList>
    </citation>
    <scope>NUCLEOTIDE SEQUENCE</scope>
    <source>
        <strain evidence="3">Stay&amp;Tobe</strain>
        <tissue evidence="3">Testes</tissue>
    </source>
</reference>
<dbReference type="GO" id="GO:0016491">
    <property type="term" value="F:oxidoreductase activity"/>
    <property type="evidence" value="ECO:0007669"/>
    <property type="project" value="InterPro"/>
</dbReference>
<dbReference type="InterPro" id="IPR049391">
    <property type="entry name" value="FAS_pseudo-KR"/>
</dbReference>
<sequence length="885" mass="98898">AYQPSVHTTQVLHVSGEISSWLDQVKKSGLSERLYVVSKVNSYGPLTMFVRQLRSDPELIHVRRSTCNSNFMRCVFLYDKNAPAFSIHKELYEKQLRCDLVTNIYYNGSWSGLHTLPLKCINLKEEVSIDSLLMSLCSIGDIRIQYFGLNSRRIDFVEEIDEVDKQIGLIEFSGKSSDGKRYMGVACKSEDSAENFSKVKHLTWEIPSCWSLEEAATVPLAYATAYYSLILTANINSGESVLIHAGWTSIGQAAITLALSFGCTVYTTVSNQDQAKFIRQKFPQMQENHIIRLKQCNKEVLLMTKGRGVNIILNTISGKNINDYLQCLSTHSRFVHLARNDLEKNNPLVFLRNVAFFGVSVENLFNIPSEWKKALQSGMQDMINSGVVQPLKYIVHTRKHIQEALKNLFDIHHTGKVLLEASKENSSKCECAVFRCASKNAYFLSGGNAEQCIDVAEWLVMHGARRLVIVTCPKEVPKLVMKRIGVLKFHHNAQIVVMFSSAANSISNATSLLQTASISIGADLSGIIILPAEDSGQENGMTAPTVSHFDEASRDLNDLDFFMCLLSEGSWKTCEARYKEGLPTLAVHWPDCHQKNFNLKQALNVLDTVLTAKRHSPIVVVTEEKISTKRNKDQSLSKLDVFLPSSLEELLEFGQELEIYSSCSMEELSSQSPGYNFVKEVPPVFIIPGLQGSTERILSPLLKNIIYPTFCAKLPSHCKSIPETAAILVQHIRKIQEKGPYNLVGVSCGGPLTLEVAYLLEAQGEQIQIILVDATVETTLGIVEHLKEGAKLEVKVISKLLQINSSKLEQELENLPDLSSRLSFALKELPEDVQKYEIYFKTALSTIVNRILSLLQYQNSNMLLNGEVTLIIPSGDSEVHYGLTK</sequence>
<dbReference type="InterPro" id="IPR001031">
    <property type="entry name" value="Thioesterase"/>
</dbReference>
<evidence type="ECO:0000313" key="3">
    <source>
        <dbReference type="EMBL" id="KAJ9584285.1"/>
    </source>
</evidence>
<name>A0AAD7ZP66_DIPPU</name>
<proteinExistence type="predicted"/>
<dbReference type="SUPFAM" id="SSF53474">
    <property type="entry name" value="alpha/beta-Hydrolases"/>
    <property type="match status" value="1"/>
</dbReference>
<dbReference type="PANTHER" id="PTHR43775:SF23">
    <property type="entry name" value="FATTY ACID SYNTHASE 3"/>
    <property type="match status" value="1"/>
</dbReference>